<comment type="caution">
    <text evidence="1">The sequence shown here is derived from an EMBL/GenBank/DDBJ whole genome shotgun (WGS) entry which is preliminary data.</text>
</comment>
<name>A0A699ZVE2_HAELA</name>
<reference evidence="1 2" key="1">
    <citation type="submission" date="2020-02" db="EMBL/GenBank/DDBJ databases">
        <title>Draft genome sequence of Haematococcus lacustris strain NIES-144.</title>
        <authorList>
            <person name="Morimoto D."/>
            <person name="Nakagawa S."/>
            <person name="Yoshida T."/>
            <person name="Sawayama S."/>
        </authorList>
    </citation>
    <scope>NUCLEOTIDE SEQUENCE [LARGE SCALE GENOMIC DNA]</scope>
    <source>
        <strain evidence="1 2">NIES-144</strain>
    </source>
</reference>
<dbReference type="Proteomes" id="UP000485058">
    <property type="component" value="Unassembled WGS sequence"/>
</dbReference>
<feature type="non-terminal residue" evidence="1">
    <location>
        <position position="62"/>
    </location>
</feature>
<proteinExistence type="predicted"/>
<evidence type="ECO:0000313" key="2">
    <source>
        <dbReference type="Proteomes" id="UP000485058"/>
    </source>
</evidence>
<protein>
    <submittedName>
        <fullName evidence="1">Uncharacterized protein</fullName>
    </submittedName>
</protein>
<keyword evidence="2" id="KW-1185">Reference proteome</keyword>
<dbReference type="EMBL" id="BLLF01001539">
    <property type="protein sequence ID" value="GFH19902.1"/>
    <property type="molecule type" value="Genomic_DNA"/>
</dbReference>
<gene>
    <name evidence="1" type="ORF">HaLaN_16931</name>
</gene>
<dbReference type="AlphaFoldDB" id="A0A699ZVE2"/>
<feature type="non-terminal residue" evidence="1">
    <location>
        <position position="1"/>
    </location>
</feature>
<evidence type="ECO:0000313" key="1">
    <source>
        <dbReference type="EMBL" id="GFH19902.1"/>
    </source>
</evidence>
<organism evidence="1 2">
    <name type="scientific">Haematococcus lacustris</name>
    <name type="common">Green alga</name>
    <name type="synonym">Haematococcus pluvialis</name>
    <dbReference type="NCBI Taxonomy" id="44745"/>
    <lineage>
        <taxon>Eukaryota</taxon>
        <taxon>Viridiplantae</taxon>
        <taxon>Chlorophyta</taxon>
        <taxon>core chlorophytes</taxon>
        <taxon>Chlorophyceae</taxon>
        <taxon>CS clade</taxon>
        <taxon>Chlamydomonadales</taxon>
        <taxon>Haematococcaceae</taxon>
        <taxon>Haematococcus</taxon>
    </lineage>
</organism>
<sequence>MGRLANLLGGWVRRGLHKLVGSRGEGCHKAGPAARPEVGLPCWPTVLLQPPTTLRRSSWVMQ</sequence>
<accession>A0A699ZVE2</accession>